<keyword evidence="2" id="KW-0808">Transferase</keyword>
<dbReference type="Proteomes" id="UP000271590">
    <property type="component" value="Unassembled WGS sequence"/>
</dbReference>
<dbReference type="SUPFAM" id="SSF55729">
    <property type="entry name" value="Acyl-CoA N-acyltransferases (Nat)"/>
    <property type="match status" value="1"/>
</dbReference>
<proteinExistence type="predicted"/>
<organism evidence="2 3">
    <name type="scientific">Variovorax beijingensis</name>
    <dbReference type="NCBI Taxonomy" id="2496117"/>
    <lineage>
        <taxon>Bacteria</taxon>
        <taxon>Pseudomonadati</taxon>
        <taxon>Pseudomonadota</taxon>
        <taxon>Betaproteobacteria</taxon>
        <taxon>Burkholderiales</taxon>
        <taxon>Comamonadaceae</taxon>
        <taxon>Variovorax</taxon>
    </lineage>
</organism>
<dbReference type="RefSeq" id="WP_124959953.1">
    <property type="nucleotide sequence ID" value="NZ_RQXU01000011.1"/>
</dbReference>
<dbReference type="GO" id="GO:0016747">
    <property type="term" value="F:acyltransferase activity, transferring groups other than amino-acyl groups"/>
    <property type="evidence" value="ECO:0007669"/>
    <property type="project" value="InterPro"/>
</dbReference>
<dbReference type="InterPro" id="IPR000182">
    <property type="entry name" value="GNAT_dom"/>
</dbReference>
<dbReference type="InterPro" id="IPR016181">
    <property type="entry name" value="Acyl_CoA_acyltransferase"/>
</dbReference>
<gene>
    <name evidence="2" type="primary">aac(3)-I</name>
    <name evidence="2" type="ORF">EH244_19140</name>
</gene>
<dbReference type="Gene3D" id="3.40.630.30">
    <property type="match status" value="1"/>
</dbReference>
<evidence type="ECO:0000259" key="1">
    <source>
        <dbReference type="PROSITE" id="PS51186"/>
    </source>
</evidence>
<name>A0A3P3EKX3_9BURK</name>
<dbReference type="NCBIfam" id="NF033083">
    <property type="entry name" value="AAC_3_I"/>
    <property type="match status" value="1"/>
</dbReference>
<dbReference type="PROSITE" id="PS51186">
    <property type="entry name" value="GNAT"/>
    <property type="match status" value="1"/>
</dbReference>
<dbReference type="AlphaFoldDB" id="A0A3P3EKX3"/>
<sequence>MSTTPASYTVQQLSADDGPLMTALLGVFGEAFDEPAAYGASRPRPAYLRQLLGSDYFIALAAREGSQVIGGLAAYALKKFEQERSEIYIYDLAVAAGHRRRGVATALIRELQRIGAERGAYVIFVQADPPDAPAVALYSKLGVREDVLHFDIPVPPVQPAQAS</sequence>
<feature type="domain" description="N-acetyltransferase" evidence="1">
    <location>
        <begin position="8"/>
        <end position="161"/>
    </location>
</feature>
<dbReference type="CDD" id="cd04301">
    <property type="entry name" value="NAT_SF"/>
    <property type="match status" value="1"/>
</dbReference>
<protein>
    <submittedName>
        <fullName evidence="2">AAC(3)-I family aminoglycoside N-acetyltransferase</fullName>
    </submittedName>
</protein>
<comment type="caution">
    <text evidence="2">The sequence shown here is derived from an EMBL/GenBank/DDBJ whole genome shotgun (WGS) entry which is preliminary data.</text>
</comment>
<reference evidence="2 3" key="1">
    <citation type="submission" date="2018-11" db="EMBL/GenBank/DDBJ databases">
        <title>The genome of Variovorax sp T529.</title>
        <authorList>
            <person name="Gao J."/>
        </authorList>
    </citation>
    <scope>NUCLEOTIDE SEQUENCE [LARGE SCALE GENOMIC DNA]</scope>
    <source>
        <strain evidence="2 3">T529</strain>
    </source>
</reference>
<evidence type="ECO:0000313" key="2">
    <source>
        <dbReference type="EMBL" id="RRH86736.1"/>
    </source>
</evidence>
<dbReference type="EMBL" id="RQXU01000011">
    <property type="protein sequence ID" value="RRH86736.1"/>
    <property type="molecule type" value="Genomic_DNA"/>
</dbReference>
<accession>A0A3P3EKX3</accession>
<dbReference type="Pfam" id="PF00583">
    <property type="entry name" value="Acetyltransf_1"/>
    <property type="match status" value="1"/>
</dbReference>
<evidence type="ECO:0000313" key="3">
    <source>
        <dbReference type="Proteomes" id="UP000271590"/>
    </source>
</evidence>